<name>A0AAU9K1I6_9CILI</name>
<accession>A0AAU9K1I6</accession>
<proteinExistence type="predicted"/>
<evidence type="ECO:0000313" key="1">
    <source>
        <dbReference type="EMBL" id="CAG9331602.1"/>
    </source>
</evidence>
<keyword evidence="2" id="KW-1185">Reference proteome</keyword>
<gene>
    <name evidence="1" type="ORF">BSTOLATCC_MIC53667</name>
</gene>
<dbReference type="Gene3D" id="1.10.472.10">
    <property type="entry name" value="Cyclin-like"/>
    <property type="match status" value="1"/>
</dbReference>
<dbReference type="Proteomes" id="UP001162131">
    <property type="component" value="Unassembled WGS sequence"/>
</dbReference>
<comment type="caution">
    <text evidence="1">The sequence shown here is derived from an EMBL/GenBank/DDBJ whole genome shotgun (WGS) entry which is preliminary data.</text>
</comment>
<dbReference type="EMBL" id="CAJZBQ010000053">
    <property type="protein sequence ID" value="CAG9331602.1"/>
    <property type="molecule type" value="Genomic_DNA"/>
</dbReference>
<protein>
    <submittedName>
        <fullName evidence="1">Uncharacterized protein</fullName>
    </submittedName>
</protein>
<evidence type="ECO:0000313" key="2">
    <source>
        <dbReference type="Proteomes" id="UP001162131"/>
    </source>
</evidence>
<organism evidence="1 2">
    <name type="scientific">Blepharisma stoltei</name>
    <dbReference type="NCBI Taxonomy" id="1481888"/>
    <lineage>
        <taxon>Eukaryota</taxon>
        <taxon>Sar</taxon>
        <taxon>Alveolata</taxon>
        <taxon>Ciliophora</taxon>
        <taxon>Postciliodesmatophora</taxon>
        <taxon>Heterotrichea</taxon>
        <taxon>Heterotrichida</taxon>
        <taxon>Blepharismidae</taxon>
        <taxon>Blepharisma</taxon>
    </lineage>
</organism>
<sequence length="227" mass="26385">MIRNTARIYPGPNEMIFSLARWIHHNIKLNLEIKSNEIEHNEYFFNDIINASYTACKADDATPAVDIQNFLSNLHSLISLKTEELIIAKIFLERFHKNSNIPIFNKNWKEITAISILNALKVAHHEHLTNSQFALAIPTFSIGAIHFMDISFEGLIEGDFEINFRSYKESFDCLANIYKSKHQEELIFCQEKVDGIIRRSQWLHEISNDSYEEIHISPALENIHIDE</sequence>
<dbReference type="AlphaFoldDB" id="A0AAU9K1I6"/>
<reference evidence="1" key="1">
    <citation type="submission" date="2021-09" db="EMBL/GenBank/DDBJ databases">
        <authorList>
            <consortium name="AG Swart"/>
            <person name="Singh M."/>
            <person name="Singh A."/>
            <person name="Seah K."/>
            <person name="Emmerich C."/>
        </authorList>
    </citation>
    <scope>NUCLEOTIDE SEQUENCE</scope>
    <source>
        <strain evidence="1">ATCC30299</strain>
    </source>
</reference>